<protein>
    <submittedName>
        <fullName evidence="1">Uncharacterized protein</fullName>
    </submittedName>
</protein>
<accession>A0ABT1H0P2</accession>
<evidence type="ECO:0000313" key="2">
    <source>
        <dbReference type="Proteomes" id="UP001205740"/>
    </source>
</evidence>
<dbReference type="EMBL" id="JAMTCG010000003">
    <property type="protein sequence ID" value="MCP2160814.1"/>
    <property type="molecule type" value="Genomic_DNA"/>
</dbReference>
<name>A0ABT1H0P2_9NOCA</name>
<proteinExistence type="predicted"/>
<organism evidence="1 2">
    <name type="scientific">Williamsia serinedens</name>
    <dbReference type="NCBI Taxonomy" id="391736"/>
    <lineage>
        <taxon>Bacteria</taxon>
        <taxon>Bacillati</taxon>
        <taxon>Actinomycetota</taxon>
        <taxon>Actinomycetes</taxon>
        <taxon>Mycobacteriales</taxon>
        <taxon>Nocardiaceae</taxon>
        <taxon>Williamsia</taxon>
    </lineage>
</organism>
<evidence type="ECO:0000313" key="1">
    <source>
        <dbReference type="EMBL" id="MCP2160814.1"/>
    </source>
</evidence>
<keyword evidence="2" id="KW-1185">Reference proteome</keyword>
<comment type="caution">
    <text evidence="1">The sequence shown here is derived from an EMBL/GenBank/DDBJ whole genome shotgun (WGS) entry which is preliminary data.</text>
</comment>
<dbReference type="Proteomes" id="UP001205740">
    <property type="component" value="Unassembled WGS sequence"/>
</dbReference>
<gene>
    <name evidence="1" type="ORF">LX12_002001</name>
</gene>
<reference evidence="1 2" key="1">
    <citation type="submission" date="2022-06" db="EMBL/GenBank/DDBJ databases">
        <title>Genomic Encyclopedia of Archaeal and Bacterial Type Strains, Phase II (KMG-II): from individual species to whole genera.</title>
        <authorList>
            <person name="Goeker M."/>
        </authorList>
    </citation>
    <scope>NUCLEOTIDE SEQUENCE [LARGE SCALE GENOMIC DNA]</scope>
    <source>
        <strain evidence="1 2">DSM 45037</strain>
    </source>
</reference>
<sequence length="95" mass="10118">MGTNIVQVKGGRERLASISTGPVDVGDGVELFPPRQTDAMCQAEFTASSGPVDQAITVIVLPDLQLTRASNPPVDWCQRAAPLAKSVMRGLGWLR</sequence>